<evidence type="ECO:0000259" key="1">
    <source>
        <dbReference type="Pfam" id="PF17775"/>
    </source>
</evidence>
<dbReference type="Proteomes" id="UP000626370">
    <property type="component" value="Unassembled WGS sequence"/>
</dbReference>
<dbReference type="Pfam" id="PF02810">
    <property type="entry name" value="SEC-C"/>
    <property type="match status" value="1"/>
</dbReference>
<protein>
    <submittedName>
        <fullName evidence="2">Preprotein translocase SecA</fullName>
    </submittedName>
</protein>
<dbReference type="Gene3D" id="3.10.450.50">
    <property type="match status" value="1"/>
</dbReference>
<evidence type="ECO:0000313" key="2">
    <source>
        <dbReference type="EMBL" id="GHE90398.1"/>
    </source>
</evidence>
<dbReference type="SUPFAM" id="SSF54427">
    <property type="entry name" value="NTF2-like"/>
    <property type="match status" value="1"/>
</dbReference>
<keyword evidence="3" id="KW-1185">Reference proteome</keyword>
<feature type="domain" description="YchJ-like middle NTF2-like" evidence="1">
    <location>
        <begin position="1"/>
        <end position="99"/>
    </location>
</feature>
<name>A0ABQ3ITG0_9GAMM</name>
<dbReference type="InterPro" id="IPR048469">
    <property type="entry name" value="YchJ-like_M"/>
</dbReference>
<dbReference type="EMBL" id="BNAH01000007">
    <property type="protein sequence ID" value="GHE90398.1"/>
    <property type="molecule type" value="Genomic_DNA"/>
</dbReference>
<accession>A0ABQ3ITG0</accession>
<comment type="caution">
    <text evidence="2">The sequence shown here is derived from an EMBL/GenBank/DDBJ whole genome shotgun (WGS) entry which is preliminary data.</text>
</comment>
<organism evidence="2 3">
    <name type="scientific">Thalassotalea profundi</name>
    <dbReference type="NCBI Taxonomy" id="2036687"/>
    <lineage>
        <taxon>Bacteria</taxon>
        <taxon>Pseudomonadati</taxon>
        <taxon>Pseudomonadota</taxon>
        <taxon>Gammaproteobacteria</taxon>
        <taxon>Alteromonadales</taxon>
        <taxon>Colwelliaceae</taxon>
        <taxon>Thalassotalea</taxon>
    </lineage>
</organism>
<dbReference type="Pfam" id="PF17775">
    <property type="entry name" value="YchJ_M-like"/>
    <property type="match status" value="1"/>
</dbReference>
<proteinExistence type="predicted"/>
<dbReference type="InterPro" id="IPR032710">
    <property type="entry name" value="NTF2-like_dom_sf"/>
</dbReference>
<dbReference type="SUPFAM" id="SSF103642">
    <property type="entry name" value="Sec-C motif"/>
    <property type="match status" value="1"/>
</dbReference>
<dbReference type="InterPro" id="IPR004027">
    <property type="entry name" value="SEC_C_motif"/>
</dbReference>
<evidence type="ECO:0000313" key="3">
    <source>
        <dbReference type="Proteomes" id="UP000626370"/>
    </source>
</evidence>
<sequence length="152" mass="18113">MRSRYSAYAVKNAEYIYKTYANYKQKENTIIDILQWAEQTHWLKLNINDSSHTAIDNFNPQVLPTVIFDAYYLHQQQLYKMSECSRFVIEQNQWRYLDGNIFEHIKLNHPKRNDTCFCSSGKKFKKCCAKTIKPLMVLLQQSLVPNSTMHRH</sequence>
<gene>
    <name evidence="2" type="ORF">GCM10011501_19740</name>
</gene>
<reference evidence="3" key="1">
    <citation type="journal article" date="2019" name="Int. J. Syst. Evol. Microbiol.">
        <title>The Global Catalogue of Microorganisms (GCM) 10K type strain sequencing project: providing services to taxonomists for standard genome sequencing and annotation.</title>
        <authorList>
            <consortium name="The Broad Institute Genomics Platform"/>
            <consortium name="The Broad Institute Genome Sequencing Center for Infectious Disease"/>
            <person name="Wu L."/>
            <person name="Ma J."/>
        </authorList>
    </citation>
    <scope>NUCLEOTIDE SEQUENCE [LARGE SCALE GENOMIC DNA]</scope>
    <source>
        <strain evidence="3">CGMCC 1.15922</strain>
    </source>
</reference>